<dbReference type="InterPro" id="IPR002016">
    <property type="entry name" value="Haem_peroxidase"/>
</dbReference>
<dbReference type="InterPro" id="IPR019794">
    <property type="entry name" value="Peroxidases_AS"/>
</dbReference>
<feature type="chain" id="PRO_5035487102" description="Catalase-peroxidase" evidence="8 9">
    <location>
        <begin position="26"/>
        <end position="788"/>
    </location>
</feature>
<dbReference type="PROSITE" id="PS00435">
    <property type="entry name" value="PEROXIDASE_1"/>
    <property type="match status" value="1"/>
</dbReference>
<evidence type="ECO:0000256" key="7">
    <source>
        <dbReference type="ARBA" id="ARBA00049145"/>
    </source>
</evidence>
<evidence type="ECO:0000256" key="4">
    <source>
        <dbReference type="ARBA" id="ARBA00023002"/>
    </source>
</evidence>
<comment type="catalytic activity">
    <reaction evidence="8 9">
        <text>H2O2 + AH2 = A + 2 H2O</text>
        <dbReference type="Rhea" id="RHEA:30275"/>
        <dbReference type="ChEBI" id="CHEBI:13193"/>
        <dbReference type="ChEBI" id="CHEBI:15377"/>
        <dbReference type="ChEBI" id="CHEBI:16240"/>
        <dbReference type="ChEBI" id="CHEBI:17499"/>
        <dbReference type="EC" id="1.11.1.21"/>
    </reaction>
</comment>
<comment type="subunit">
    <text evidence="8">Homodimer; disulfide-linked.</text>
</comment>
<evidence type="ECO:0000256" key="9">
    <source>
        <dbReference type="RuleBase" id="RU003451"/>
    </source>
</evidence>
<evidence type="ECO:0000259" key="10">
    <source>
        <dbReference type="PROSITE" id="PS50873"/>
    </source>
</evidence>
<organism evidence="11 12">
    <name type="scientific">Stachybotrys elegans</name>
    <dbReference type="NCBI Taxonomy" id="80388"/>
    <lineage>
        <taxon>Eukaryota</taxon>
        <taxon>Fungi</taxon>
        <taxon>Dikarya</taxon>
        <taxon>Ascomycota</taxon>
        <taxon>Pezizomycotina</taxon>
        <taxon>Sordariomycetes</taxon>
        <taxon>Hypocreomycetidae</taxon>
        <taxon>Hypocreales</taxon>
        <taxon>Stachybotryaceae</taxon>
        <taxon>Stachybotrys</taxon>
    </lineage>
</organism>
<comment type="catalytic activity">
    <reaction evidence="7 8 9">
        <text>2 H2O2 = O2 + 2 H2O</text>
        <dbReference type="Rhea" id="RHEA:20309"/>
        <dbReference type="ChEBI" id="CHEBI:15377"/>
        <dbReference type="ChEBI" id="CHEBI:15379"/>
        <dbReference type="ChEBI" id="CHEBI:16240"/>
        <dbReference type="EC" id="1.11.1.21"/>
    </reaction>
</comment>
<comment type="cofactor">
    <cofactor evidence="8">
        <name>heme b</name>
        <dbReference type="ChEBI" id="CHEBI:60344"/>
    </cofactor>
    <text evidence="8">Binds 1 heme b (iron(II)-protoporphyrin IX) group per monomer.</text>
</comment>
<dbReference type="NCBIfam" id="TIGR00198">
    <property type="entry name" value="cat_per_HPI"/>
    <property type="match status" value="1"/>
</dbReference>
<comment type="similarity">
    <text evidence="8 9">Belongs to the peroxidase family. Peroxidase/catalase subfamily.</text>
</comment>
<feature type="active site" description="Proton acceptor" evidence="8">
    <location>
        <position position="145"/>
    </location>
</feature>
<evidence type="ECO:0000256" key="6">
    <source>
        <dbReference type="ARBA" id="ARBA00023324"/>
    </source>
</evidence>
<keyword evidence="5 8" id="KW-0408">Iron</keyword>
<comment type="caution">
    <text evidence="8">Lacks conserved residue(s) required for the propagation of feature annotation.</text>
</comment>
<dbReference type="Gene3D" id="1.10.520.10">
    <property type="match status" value="2"/>
</dbReference>
<dbReference type="InterPro" id="IPR000763">
    <property type="entry name" value="Catalase_peroxidase"/>
</dbReference>
<dbReference type="FunFam" id="1.10.520.10:FF:000002">
    <property type="entry name" value="Catalase-peroxidase"/>
    <property type="match status" value="1"/>
</dbReference>
<dbReference type="NCBIfam" id="NF011635">
    <property type="entry name" value="PRK15061.1"/>
    <property type="match status" value="1"/>
</dbReference>
<evidence type="ECO:0000256" key="2">
    <source>
        <dbReference type="ARBA" id="ARBA00022617"/>
    </source>
</evidence>
<dbReference type="PRINTS" id="PR00460">
    <property type="entry name" value="BPEROXIDASE"/>
</dbReference>
<feature type="cross-link" description="Tryptophyl-tyrosyl-methioninium (Tyr-Met) (with Trp-144)" evidence="8">
    <location>
        <begin position="279"/>
        <end position="305"/>
    </location>
</feature>
<proteinExistence type="inferred from homology"/>
<comment type="PTM">
    <text evidence="8">Formation of the three residue Trp-Tyr-Met cross-link is important for the catalase, but not the peroxidase activity of the enzyme.</text>
</comment>
<evidence type="ECO:0000313" key="12">
    <source>
        <dbReference type="Proteomes" id="UP000813444"/>
    </source>
</evidence>
<dbReference type="HAMAP" id="MF_01961">
    <property type="entry name" value="Catal_peroxid"/>
    <property type="match status" value="1"/>
</dbReference>
<evidence type="ECO:0000256" key="1">
    <source>
        <dbReference type="ARBA" id="ARBA00022559"/>
    </source>
</evidence>
<dbReference type="GO" id="GO:0042744">
    <property type="term" value="P:hydrogen peroxide catabolic process"/>
    <property type="evidence" value="ECO:0007669"/>
    <property type="project" value="UniProtKB-KW"/>
</dbReference>
<feature type="site" description="Transition state stabilizer" evidence="8">
    <location>
        <position position="141"/>
    </location>
</feature>
<dbReference type="GO" id="GO:0005829">
    <property type="term" value="C:cytosol"/>
    <property type="evidence" value="ECO:0007669"/>
    <property type="project" value="TreeGrafter"/>
</dbReference>
<dbReference type="PRINTS" id="PR00458">
    <property type="entry name" value="PEROXIDASE"/>
</dbReference>
<dbReference type="GO" id="GO:0046872">
    <property type="term" value="F:metal ion binding"/>
    <property type="evidence" value="ECO:0007669"/>
    <property type="project" value="UniProtKB-KW"/>
</dbReference>
<keyword evidence="4 8" id="KW-0560">Oxidoreductase</keyword>
<comment type="subcellular location">
    <subcellularLocation>
        <location evidence="8">Secreted</location>
    </subcellularLocation>
</comment>
<evidence type="ECO:0000256" key="5">
    <source>
        <dbReference type="ARBA" id="ARBA00023004"/>
    </source>
</evidence>
<dbReference type="Gene3D" id="1.10.420.10">
    <property type="entry name" value="Peroxidase, domain 2"/>
    <property type="match status" value="2"/>
</dbReference>
<dbReference type="GO" id="GO:0070301">
    <property type="term" value="P:cellular response to hydrogen peroxide"/>
    <property type="evidence" value="ECO:0007669"/>
    <property type="project" value="TreeGrafter"/>
</dbReference>
<dbReference type="EMBL" id="JAGPNK010000009">
    <property type="protein sequence ID" value="KAH7313971.1"/>
    <property type="molecule type" value="Genomic_DNA"/>
</dbReference>
<gene>
    <name evidence="8" type="primary">katG</name>
    <name evidence="11" type="ORF">B0I35DRAFT_436191</name>
</gene>
<feature type="binding site" description="axial binding residue" evidence="8">
    <location>
        <position position="320"/>
    </location>
    <ligand>
        <name>heme</name>
        <dbReference type="ChEBI" id="CHEBI:30413"/>
    </ligand>
    <ligandPart>
        <name>Fe</name>
        <dbReference type="ChEBI" id="CHEBI:18248"/>
    </ligandPart>
</feature>
<dbReference type="Pfam" id="PF00141">
    <property type="entry name" value="peroxidase"/>
    <property type="match status" value="2"/>
</dbReference>
<name>A0A8K0SP65_9HYPO</name>
<evidence type="ECO:0000256" key="3">
    <source>
        <dbReference type="ARBA" id="ARBA00022723"/>
    </source>
</evidence>
<keyword evidence="3 8" id="KW-0479">Metal-binding</keyword>
<keyword evidence="1 8" id="KW-0575">Peroxidase</keyword>
<dbReference type="SUPFAM" id="SSF48113">
    <property type="entry name" value="Heme-dependent peroxidases"/>
    <property type="match status" value="2"/>
</dbReference>
<dbReference type="PROSITE" id="PS50873">
    <property type="entry name" value="PEROXIDASE_4"/>
    <property type="match status" value="1"/>
</dbReference>
<keyword evidence="8" id="KW-0964">Secreted</keyword>
<dbReference type="InterPro" id="IPR010255">
    <property type="entry name" value="Haem_peroxidase_sf"/>
</dbReference>
<comment type="caution">
    <text evidence="11">The sequence shown here is derived from an EMBL/GenBank/DDBJ whole genome shotgun (WGS) entry which is preliminary data.</text>
</comment>
<dbReference type="EC" id="1.11.1.21" evidence="8 9"/>
<comment type="function">
    <text evidence="8">Bifunctional enzyme with both catalase and broad-spectrum peroxidase activity. Confers resistance to H(2)O(2) in hyphae. May play an antioxidative role in fungal defense against the host-produced H(2)O(2) (oxidative burst) at the early stage of plant infection.</text>
</comment>
<dbReference type="PANTHER" id="PTHR30555:SF0">
    <property type="entry name" value="CATALASE-PEROXIDASE"/>
    <property type="match status" value="1"/>
</dbReference>
<dbReference type="OrthoDB" id="407695at2759"/>
<keyword evidence="8 9" id="KW-0732">Signal</keyword>
<evidence type="ECO:0000256" key="8">
    <source>
        <dbReference type="HAMAP-Rule" id="MF_03108"/>
    </source>
</evidence>
<feature type="domain" description="Plant heme peroxidase family profile" evidence="10">
    <location>
        <begin position="178"/>
        <end position="464"/>
    </location>
</feature>
<keyword evidence="8" id="KW-1015">Disulfide bond</keyword>
<dbReference type="PROSITE" id="PS51257">
    <property type="entry name" value="PROKAR_LIPOPROTEIN"/>
    <property type="match status" value="1"/>
</dbReference>
<dbReference type="PANTHER" id="PTHR30555">
    <property type="entry name" value="HYDROPEROXIDASE I, BIFUNCTIONAL CATALASE-PEROXIDASE"/>
    <property type="match status" value="1"/>
</dbReference>
<evidence type="ECO:0000313" key="11">
    <source>
        <dbReference type="EMBL" id="KAH7313971.1"/>
    </source>
</evidence>
<dbReference type="InterPro" id="IPR019793">
    <property type="entry name" value="Peroxidases_heam-ligand_BS"/>
</dbReference>
<keyword evidence="2 8" id="KW-0349">Heme</keyword>
<dbReference type="Proteomes" id="UP000813444">
    <property type="component" value="Unassembled WGS sequence"/>
</dbReference>
<keyword evidence="6 8" id="KW-0376">Hydrogen peroxide</keyword>
<reference evidence="11" key="1">
    <citation type="journal article" date="2021" name="Nat. Commun.">
        <title>Genetic determinants of endophytism in the Arabidopsis root mycobiome.</title>
        <authorList>
            <person name="Mesny F."/>
            <person name="Miyauchi S."/>
            <person name="Thiergart T."/>
            <person name="Pickel B."/>
            <person name="Atanasova L."/>
            <person name="Karlsson M."/>
            <person name="Huettel B."/>
            <person name="Barry K.W."/>
            <person name="Haridas S."/>
            <person name="Chen C."/>
            <person name="Bauer D."/>
            <person name="Andreopoulos W."/>
            <person name="Pangilinan J."/>
            <person name="LaButti K."/>
            <person name="Riley R."/>
            <person name="Lipzen A."/>
            <person name="Clum A."/>
            <person name="Drula E."/>
            <person name="Henrissat B."/>
            <person name="Kohler A."/>
            <person name="Grigoriev I.V."/>
            <person name="Martin F.M."/>
            <person name="Hacquard S."/>
        </authorList>
    </citation>
    <scope>NUCLEOTIDE SEQUENCE</scope>
    <source>
        <strain evidence="11">MPI-CAGE-CH-0235</strain>
    </source>
</reference>
<protein>
    <recommendedName>
        <fullName evidence="8 9">Catalase-peroxidase</fullName>
        <shortName evidence="8">CP</shortName>
        <ecNumber evidence="8 9">1.11.1.21</ecNumber>
    </recommendedName>
    <alternativeName>
        <fullName evidence="8">Peroxidase/catalase</fullName>
    </alternativeName>
</protein>
<sequence length="788" mass="86664" precursor="true">MSRQSNCSMRRALALAATAIPLVSAVSCPYIAGNHARSPHPEAIIEPRYSEDGPNFGRCPRKSTVAGGGTRNTDWWPCELNLAVLRQNAAISNPLGEEFHYAAEFANLDVEQLRQDLTELQTTSQDWWPADFGDYGPFLIRLAWHSAGTYRAIDGRGGSGMGQIRFAPLNSWPDNANLDKARRLLWPIKQKYGDSLSWADLIVFAGDLAMQNMGFPSHGFAFGREDTWQADEAIYWGSEHQMFPEERSDYERYNGSTDIHDRSDQLESPLGSVNMGLIYVDPRGPRGTPDPLASAGDIRMTFGRMGMNDEETVALIAGGHAFGKTHGAVAASNVGPEPNAASIHQLGLGWHNSFGTGSGNNTHTSGLEVIWSRTPTEWANDFLNSLFRNNWTLVESPDGAPQWEALEAEANYPDPFDENKFHRPTMLTSDLALLHDPIYHNISQGYMNNFDDFTEKFGHAWFKLLHRDMGPRARYLGPYVPSEVFVWQDPLPVVDHDTIDAADIAVLKGMILNNNALNISNLVTTAWGAASSFRISDKRGGANGARIALQPQRSFPVNNPERLDTVLGELETIARQFNGNSTHKRVSLADLIVLGGTAAVEKAAADAGVTVEVPFSPGRVDATQENTDIEGFSYLEPRADGFRNYGVGSPRDLTEEILVDKANQLSLTPPELTVLVGGMRALDANFDGSKHGVFTNRPGVLTNDFFTQLLDISTVWAPIENTNEELFQGTNVATGVNFTATRADLVFGSHPELRAISEVYAGSGQKFANAFVKAWVKVMDLDRYDLRV</sequence>
<accession>A0A8K0SP65</accession>
<dbReference type="AlphaFoldDB" id="A0A8K0SP65"/>
<dbReference type="GO" id="GO:0004096">
    <property type="term" value="F:catalase activity"/>
    <property type="evidence" value="ECO:0007669"/>
    <property type="project" value="UniProtKB-UniRule"/>
</dbReference>
<keyword evidence="12" id="KW-1185">Reference proteome</keyword>
<dbReference type="PROSITE" id="PS00436">
    <property type="entry name" value="PEROXIDASE_2"/>
    <property type="match status" value="1"/>
</dbReference>
<dbReference type="GO" id="GO:0005576">
    <property type="term" value="C:extracellular region"/>
    <property type="evidence" value="ECO:0007669"/>
    <property type="project" value="UniProtKB-SubCell"/>
</dbReference>
<feature type="signal peptide" evidence="8 9">
    <location>
        <begin position="1"/>
        <end position="25"/>
    </location>
</feature>
<dbReference type="GO" id="GO:0020037">
    <property type="term" value="F:heme binding"/>
    <property type="evidence" value="ECO:0007669"/>
    <property type="project" value="InterPro"/>
</dbReference>